<protein>
    <submittedName>
        <fullName evidence="3">Uncharacterized protein</fullName>
    </submittedName>
</protein>
<evidence type="ECO:0000256" key="2">
    <source>
        <dbReference type="SAM" id="Phobius"/>
    </source>
</evidence>
<gene>
    <name evidence="3" type="ORF">MGAL_10B026902</name>
</gene>
<dbReference type="EMBL" id="UYJE01006569">
    <property type="protein sequence ID" value="VDI47022.1"/>
    <property type="molecule type" value="Genomic_DNA"/>
</dbReference>
<feature type="region of interest" description="Disordered" evidence="1">
    <location>
        <begin position="269"/>
        <end position="302"/>
    </location>
</feature>
<name>A0A8B6FA24_MYTGA</name>
<comment type="caution">
    <text evidence="3">The sequence shown here is derived from an EMBL/GenBank/DDBJ whole genome shotgun (WGS) entry which is preliminary data.</text>
</comment>
<dbReference type="OrthoDB" id="6132419at2759"/>
<organism evidence="3 4">
    <name type="scientific">Mytilus galloprovincialis</name>
    <name type="common">Mediterranean mussel</name>
    <dbReference type="NCBI Taxonomy" id="29158"/>
    <lineage>
        <taxon>Eukaryota</taxon>
        <taxon>Metazoa</taxon>
        <taxon>Spiralia</taxon>
        <taxon>Lophotrochozoa</taxon>
        <taxon>Mollusca</taxon>
        <taxon>Bivalvia</taxon>
        <taxon>Autobranchia</taxon>
        <taxon>Pteriomorphia</taxon>
        <taxon>Mytilida</taxon>
        <taxon>Mytiloidea</taxon>
        <taxon>Mytilidae</taxon>
        <taxon>Mytilinae</taxon>
        <taxon>Mytilus</taxon>
    </lineage>
</organism>
<feature type="compositionally biased region" description="Basic and acidic residues" evidence="1">
    <location>
        <begin position="269"/>
        <end position="280"/>
    </location>
</feature>
<sequence length="325" mass="36666">MFYKIVHILDFKDSVRLFNQDDDEIVESLLGMQVGRHHPESNCDTFLQIQANTSIVLFGDGYAIDPPCTISLVGYSIQNRTFENLCYDITEIGLPSNSNSSVIVKAWSFVVYENDTATYITINETSPFRKDTFFKEGISASFCGQYNDEAFLLEIISYIPIYYNNSISKAQSFFKAKTRQGFSLDYGGHRYISSFSDIILMRNPRLCNCQGCPPCTESIEEIPKDEDDNKAKPIDFNNLITIMGGVVTSLFIPVVLLLVRNHIRNRSVTEPKEQTGKRNPGDGSDDIDGKIDNNDAASEEDQHELCLLTPRQSMTSDELSFHSAY</sequence>
<dbReference type="Proteomes" id="UP000596742">
    <property type="component" value="Unassembled WGS sequence"/>
</dbReference>
<reference evidence="3" key="1">
    <citation type="submission" date="2018-11" db="EMBL/GenBank/DDBJ databases">
        <authorList>
            <person name="Alioto T."/>
            <person name="Alioto T."/>
        </authorList>
    </citation>
    <scope>NUCLEOTIDE SEQUENCE</scope>
</reference>
<feature type="transmembrane region" description="Helical" evidence="2">
    <location>
        <begin position="239"/>
        <end position="259"/>
    </location>
</feature>
<keyword evidence="2" id="KW-0472">Membrane</keyword>
<keyword evidence="4" id="KW-1185">Reference proteome</keyword>
<proteinExistence type="predicted"/>
<dbReference type="AlphaFoldDB" id="A0A8B6FA24"/>
<evidence type="ECO:0000256" key="1">
    <source>
        <dbReference type="SAM" id="MobiDB-lite"/>
    </source>
</evidence>
<accession>A0A8B6FA24</accession>
<keyword evidence="2" id="KW-0812">Transmembrane</keyword>
<keyword evidence="2" id="KW-1133">Transmembrane helix</keyword>
<evidence type="ECO:0000313" key="3">
    <source>
        <dbReference type="EMBL" id="VDI47022.1"/>
    </source>
</evidence>
<evidence type="ECO:0000313" key="4">
    <source>
        <dbReference type="Proteomes" id="UP000596742"/>
    </source>
</evidence>